<feature type="transmembrane region" description="Helical" evidence="1">
    <location>
        <begin position="64"/>
        <end position="87"/>
    </location>
</feature>
<keyword evidence="1" id="KW-0472">Membrane</keyword>
<evidence type="ECO:0000256" key="1">
    <source>
        <dbReference type="SAM" id="Phobius"/>
    </source>
</evidence>
<evidence type="ECO:0000313" key="2">
    <source>
        <dbReference type="EMBL" id="RCN27031.1"/>
    </source>
</evidence>
<organism evidence="2 3">
    <name type="scientific">Ancylostoma caninum</name>
    <name type="common">Dog hookworm</name>
    <dbReference type="NCBI Taxonomy" id="29170"/>
    <lineage>
        <taxon>Eukaryota</taxon>
        <taxon>Metazoa</taxon>
        <taxon>Ecdysozoa</taxon>
        <taxon>Nematoda</taxon>
        <taxon>Chromadorea</taxon>
        <taxon>Rhabditida</taxon>
        <taxon>Rhabditina</taxon>
        <taxon>Rhabditomorpha</taxon>
        <taxon>Strongyloidea</taxon>
        <taxon>Ancylostomatidae</taxon>
        <taxon>Ancylostomatinae</taxon>
        <taxon>Ancylostoma</taxon>
    </lineage>
</organism>
<sequence>MSGSPSHMPHTCEYFQETSPGTLHPVLPQPKDMLFSFLFGVKTLYPDSTMYDCTGTEDQLYPNIGIGMLYLMLGVFFQIVYIPCIIVMNQPPLKSMPCFKVMTYMGVVDVVNLLICADLAGIWQITGQTYCHSLNFAYITGNLAMGKLIYLWLGFPTACFFFFSFFEKPLIYDPRLFTFLFNPNTNVSLHLDPHIYESIPHAINNGALIVSLAAFYPIICGSLAYRVWKNKSSNISSMTKQIILQSMVICGCHIIGCFIYVYMQFFPVPTIFAVIGSLCWILNHGNCNVRSFPRTIAITQLIEVFLGQSTCA</sequence>
<dbReference type="PANTHER" id="PTHR23021">
    <property type="entry name" value="SERPENTINE RECEPTOR, CLASS T"/>
    <property type="match status" value="1"/>
</dbReference>
<name>A0A368F4I1_ANCCA</name>
<keyword evidence="3" id="KW-1185">Reference proteome</keyword>
<evidence type="ECO:0008006" key="4">
    <source>
        <dbReference type="Google" id="ProtNLM"/>
    </source>
</evidence>
<gene>
    <name evidence="2" type="ORF">ANCCAN_27236</name>
</gene>
<proteinExistence type="predicted"/>
<feature type="transmembrane region" description="Helical" evidence="1">
    <location>
        <begin position="242"/>
        <end position="262"/>
    </location>
</feature>
<keyword evidence="1" id="KW-0812">Transmembrane</keyword>
<comment type="caution">
    <text evidence="2">The sequence shown here is derived from an EMBL/GenBank/DDBJ whole genome shotgun (WGS) entry which is preliminary data.</text>
</comment>
<reference evidence="2 3" key="1">
    <citation type="submission" date="2014-10" db="EMBL/GenBank/DDBJ databases">
        <title>Draft genome of the hookworm Ancylostoma caninum.</title>
        <authorList>
            <person name="Mitreva M."/>
        </authorList>
    </citation>
    <scope>NUCLEOTIDE SEQUENCE [LARGE SCALE GENOMIC DNA]</scope>
    <source>
        <strain evidence="2 3">Baltimore</strain>
    </source>
</reference>
<dbReference type="AlphaFoldDB" id="A0A368F4I1"/>
<dbReference type="OrthoDB" id="5834342at2759"/>
<dbReference type="Proteomes" id="UP000252519">
    <property type="component" value="Unassembled WGS sequence"/>
</dbReference>
<dbReference type="STRING" id="29170.A0A368F4I1"/>
<dbReference type="PANTHER" id="PTHR23021:SF11">
    <property type="entry name" value="SERPENTINE RECEPTOR, CLASS T"/>
    <property type="match status" value="1"/>
</dbReference>
<dbReference type="InterPro" id="IPR019425">
    <property type="entry name" value="7TM_GPCR_serpentine_rcpt_Srt"/>
</dbReference>
<accession>A0A368F4I1</accession>
<keyword evidence="1" id="KW-1133">Transmembrane helix</keyword>
<feature type="transmembrane region" description="Helical" evidence="1">
    <location>
        <begin position="148"/>
        <end position="166"/>
    </location>
</feature>
<protein>
    <recommendedName>
        <fullName evidence="4">7TM GPCR serpentine receptor class x (Srx) domain-containing protein</fullName>
    </recommendedName>
</protein>
<dbReference type="EMBL" id="JOJR01005216">
    <property type="protein sequence ID" value="RCN27031.1"/>
    <property type="molecule type" value="Genomic_DNA"/>
</dbReference>
<dbReference type="Pfam" id="PF10321">
    <property type="entry name" value="7TM_GPCR_Srt"/>
    <property type="match status" value="1"/>
</dbReference>
<evidence type="ECO:0000313" key="3">
    <source>
        <dbReference type="Proteomes" id="UP000252519"/>
    </source>
</evidence>
<feature type="transmembrane region" description="Helical" evidence="1">
    <location>
        <begin position="206"/>
        <end position="228"/>
    </location>
</feature>
<feature type="transmembrane region" description="Helical" evidence="1">
    <location>
        <begin position="268"/>
        <end position="285"/>
    </location>
</feature>